<organism evidence="1">
    <name type="scientific">Rhodnius prolixus</name>
    <name type="common">Triatomid bug</name>
    <dbReference type="NCBI Taxonomy" id="13249"/>
    <lineage>
        <taxon>Eukaryota</taxon>
        <taxon>Metazoa</taxon>
        <taxon>Ecdysozoa</taxon>
        <taxon>Arthropoda</taxon>
        <taxon>Hexapoda</taxon>
        <taxon>Insecta</taxon>
        <taxon>Pterygota</taxon>
        <taxon>Neoptera</taxon>
        <taxon>Paraneoptera</taxon>
        <taxon>Hemiptera</taxon>
        <taxon>Heteroptera</taxon>
        <taxon>Panheteroptera</taxon>
        <taxon>Cimicomorpha</taxon>
        <taxon>Reduviidae</taxon>
        <taxon>Triatominae</taxon>
        <taxon>Rhodnius</taxon>
    </lineage>
</organism>
<dbReference type="AlphaFoldDB" id="A0A4P6DA11"/>
<dbReference type="EMBL" id="GHKJ01001047">
    <property type="protein sequence ID" value="MOY46077.1"/>
    <property type="molecule type" value="Transcribed_RNA"/>
</dbReference>
<name>A0A4P6DA11_RHOPR</name>
<accession>A0A4P6DA11</accession>
<evidence type="ECO:0000313" key="1">
    <source>
        <dbReference type="EMBL" id="MOY46077.1"/>
    </source>
</evidence>
<protein>
    <submittedName>
        <fullName evidence="1">Protein panstrongylus lignarius</fullName>
    </submittedName>
</protein>
<proteinExistence type="predicted"/>
<sequence>MNSNICDFCKPLISEPNGGSNSCATPLISDSTFFGPSIDETIIYMISLLPNRLLAALGILHAADCLESKTDAMVDLDKWLKAEYMALAKEVADSGLNFNETCRPKDAKMIESRRFVLNRLAELMEKKAELEKCLAECSNDQKGIKFISFVY</sequence>
<reference evidence="1" key="1">
    <citation type="submission" date="2019-04" db="EMBL/GenBank/DDBJ databases">
        <title>Analysis of the testis transcriptome of the Chagas disease vector Rhodnius prolixus.</title>
        <authorList>
            <person name="Cesar J."/>
            <person name="Ribeiro J.M."/>
            <person name="Pereira M.H."/>
            <person name="Araujo R.N."/>
            <person name="Gontijo N.F."/>
            <person name="Pessoa G."/>
            <person name="Sant'Anna M.V."/>
            <person name="Sorgine M.H."/>
            <person name="Majerowicz D."/>
            <person name="Carvalho A.B."/>
            <person name="Braz G."/>
            <person name="Mesquita R."/>
            <person name="Lagerblad P.O."/>
            <person name="Koerich L.B."/>
        </authorList>
    </citation>
    <scope>NUCLEOTIDE SEQUENCE</scope>
</reference>